<gene>
    <name evidence="1" type="ORF">FMM08_00165</name>
</gene>
<keyword evidence="2" id="KW-1185">Reference proteome</keyword>
<organism evidence="1 2">
    <name type="scientific">Quadrisphaera setariae</name>
    <dbReference type="NCBI Taxonomy" id="2593304"/>
    <lineage>
        <taxon>Bacteria</taxon>
        <taxon>Bacillati</taxon>
        <taxon>Actinomycetota</taxon>
        <taxon>Actinomycetes</taxon>
        <taxon>Kineosporiales</taxon>
        <taxon>Kineosporiaceae</taxon>
        <taxon>Quadrisphaera</taxon>
    </lineage>
</organism>
<accession>A0A5C8ZKM2</accession>
<dbReference type="RefSeq" id="WP_147924354.1">
    <property type="nucleotide sequence ID" value="NZ_VKAC01000001.1"/>
</dbReference>
<evidence type="ECO:0000313" key="1">
    <source>
        <dbReference type="EMBL" id="TXR57729.1"/>
    </source>
</evidence>
<dbReference type="Proteomes" id="UP000321234">
    <property type="component" value="Unassembled WGS sequence"/>
</dbReference>
<reference evidence="1 2" key="1">
    <citation type="submission" date="2019-07" db="EMBL/GenBank/DDBJ databases">
        <title>Quadrisphaera sp. strain DD2A genome sequencing and assembly.</title>
        <authorList>
            <person name="Kim I."/>
        </authorList>
    </citation>
    <scope>NUCLEOTIDE SEQUENCE [LARGE SCALE GENOMIC DNA]</scope>
    <source>
        <strain evidence="1 2">DD2A</strain>
    </source>
</reference>
<name>A0A5C8ZKM2_9ACTN</name>
<sequence>MSSPFFSWTTDGQSRDLPFHGRVLIRDEVTDDALVNAFAAILRDRGVEPPGAGGGLPRGGVTELVDDAVRAGRPDAGALASVATQVARRSVGLGAETP</sequence>
<dbReference type="AlphaFoldDB" id="A0A5C8ZKM2"/>
<comment type="caution">
    <text evidence="1">The sequence shown here is derived from an EMBL/GenBank/DDBJ whole genome shotgun (WGS) entry which is preliminary data.</text>
</comment>
<dbReference type="EMBL" id="VKAC01000001">
    <property type="protein sequence ID" value="TXR57729.1"/>
    <property type="molecule type" value="Genomic_DNA"/>
</dbReference>
<evidence type="ECO:0000313" key="2">
    <source>
        <dbReference type="Proteomes" id="UP000321234"/>
    </source>
</evidence>
<proteinExistence type="predicted"/>
<protein>
    <submittedName>
        <fullName evidence="1">Uncharacterized protein</fullName>
    </submittedName>
</protein>